<dbReference type="PANTHER" id="PTHR41328:SF2">
    <property type="entry name" value="TERMINASE SMALL SUBUNIT"/>
    <property type="match status" value="1"/>
</dbReference>
<dbReference type="InterPro" id="IPR038713">
    <property type="entry name" value="Terminase_Gp1_N_sf"/>
</dbReference>
<sequence>MTMTEKQRIFADEYIKDLNGTRAYKASYTNVKKDSVAATNAGRLLRNAEVKNYIDEQLEKMHNERTADAQEVVEYLSSVLRGDQTETVATAKGLFSDVEISAKDRIKAAELLGKRYALFTDKSEVQVTEPPKFEDDIS</sequence>
<dbReference type="Gene3D" id="6.10.140.2160">
    <property type="match status" value="1"/>
</dbReference>
<dbReference type="Pfam" id="PF03592">
    <property type="entry name" value="Terminase_2"/>
    <property type="match status" value="1"/>
</dbReference>
<evidence type="ECO:0000256" key="1">
    <source>
        <dbReference type="ARBA" id="ARBA00022612"/>
    </source>
</evidence>
<dbReference type="AlphaFoldDB" id="A0A091C654"/>
<dbReference type="Gene3D" id="1.10.10.1400">
    <property type="entry name" value="Terminase, small subunit, N-terminal DNA-binding domain, HTH motif"/>
    <property type="match status" value="1"/>
</dbReference>
<reference evidence="3 4" key="1">
    <citation type="submission" date="2014-08" db="EMBL/GenBank/DDBJ databases">
        <title>Genome sequence of Tetragenococcus muriaticus.</title>
        <authorList>
            <person name="Chuea-nongthon C."/>
            <person name="Rodtong S."/>
            <person name="Yongsawatdigul J."/>
            <person name="Steele J.L."/>
            <person name="Liu X.-y."/>
            <person name="Speers J."/>
            <person name="Glasner J.D."/>
            <person name="Neeno-Eckwall E.C."/>
        </authorList>
    </citation>
    <scope>NUCLEOTIDE SEQUENCE [LARGE SCALE GENOMIC DNA]</scope>
    <source>
        <strain evidence="3 4">3MR10-3</strain>
    </source>
</reference>
<keyword evidence="1" id="KW-1188">Viral release from host cell</keyword>
<comment type="caution">
    <text evidence="3">The sequence shown here is derived from an EMBL/GenBank/DDBJ whole genome shotgun (WGS) entry which is preliminary data.</text>
</comment>
<dbReference type="PATRIC" id="fig|1302648.3.peg.603"/>
<proteinExistence type="predicted"/>
<evidence type="ECO:0000313" key="4">
    <source>
        <dbReference type="Proteomes" id="UP000029381"/>
    </source>
</evidence>
<name>A0A091C654_9ENTE</name>
<gene>
    <name evidence="3" type="ORF">TMU3MR103_0621</name>
</gene>
<evidence type="ECO:0000313" key="3">
    <source>
        <dbReference type="EMBL" id="KFN92160.1"/>
    </source>
</evidence>
<dbReference type="EMBL" id="JPVT01000058">
    <property type="protein sequence ID" value="KFN92160.1"/>
    <property type="molecule type" value="Genomic_DNA"/>
</dbReference>
<dbReference type="PANTHER" id="PTHR41328">
    <property type="entry name" value="TERMINASE SMALL SUBUNIT-RELATED"/>
    <property type="match status" value="1"/>
</dbReference>
<accession>A0A091C654</accession>
<dbReference type="InterPro" id="IPR052404">
    <property type="entry name" value="SPP1-like_terminase"/>
</dbReference>
<organism evidence="3 4">
    <name type="scientific">Tetragenococcus muriaticus 3MR10-3</name>
    <dbReference type="NCBI Taxonomy" id="1302648"/>
    <lineage>
        <taxon>Bacteria</taxon>
        <taxon>Bacillati</taxon>
        <taxon>Bacillota</taxon>
        <taxon>Bacilli</taxon>
        <taxon>Lactobacillales</taxon>
        <taxon>Enterococcaceae</taxon>
        <taxon>Tetragenococcus</taxon>
    </lineage>
</organism>
<dbReference type="Proteomes" id="UP000029381">
    <property type="component" value="Unassembled WGS sequence"/>
</dbReference>
<keyword evidence="2" id="KW-0231">Viral genome packaging</keyword>
<dbReference type="InterPro" id="IPR005335">
    <property type="entry name" value="Terminase_ssu"/>
</dbReference>
<protein>
    <submittedName>
        <fullName evidence="3">Terminase small subunit</fullName>
    </submittedName>
</protein>
<keyword evidence="4" id="KW-1185">Reference proteome</keyword>
<dbReference type="GO" id="GO:0051276">
    <property type="term" value="P:chromosome organization"/>
    <property type="evidence" value="ECO:0007669"/>
    <property type="project" value="InterPro"/>
</dbReference>
<evidence type="ECO:0000256" key="2">
    <source>
        <dbReference type="ARBA" id="ARBA00023219"/>
    </source>
</evidence>